<feature type="non-terminal residue" evidence="1">
    <location>
        <position position="1"/>
    </location>
</feature>
<reference evidence="1" key="1">
    <citation type="journal article" date="2015" name="Nature">
        <title>Complex archaea that bridge the gap between prokaryotes and eukaryotes.</title>
        <authorList>
            <person name="Spang A."/>
            <person name="Saw J.H."/>
            <person name="Jorgensen S.L."/>
            <person name="Zaremba-Niedzwiedzka K."/>
            <person name="Martijn J."/>
            <person name="Lind A.E."/>
            <person name="van Eijk R."/>
            <person name="Schleper C."/>
            <person name="Guy L."/>
            <person name="Ettema T.J."/>
        </authorList>
    </citation>
    <scope>NUCLEOTIDE SEQUENCE</scope>
</reference>
<proteinExistence type="predicted"/>
<comment type="caution">
    <text evidence="1">The sequence shown here is derived from an EMBL/GenBank/DDBJ whole genome shotgun (WGS) entry which is preliminary data.</text>
</comment>
<dbReference type="EMBL" id="LAZR01064040">
    <property type="protein sequence ID" value="KKK58327.1"/>
    <property type="molecule type" value="Genomic_DNA"/>
</dbReference>
<evidence type="ECO:0000313" key="1">
    <source>
        <dbReference type="EMBL" id="KKK58327.1"/>
    </source>
</evidence>
<organism evidence="1">
    <name type="scientific">marine sediment metagenome</name>
    <dbReference type="NCBI Taxonomy" id="412755"/>
    <lineage>
        <taxon>unclassified sequences</taxon>
        <taxon>metagenomes</taxon>
        <taxon>ecological metagenomes</taxon>
    </lineage>
</organism>
<protein>
    <submittedName>
        <fullName evidence="1">Uncharacterized protein</fullName>
    </submittedName>
</protein>
<sequence length="102" mass="11014">ALLPNREASASGHLRMSGLAAALDGLVVRRRQVKRLDSSVHLMVATEEQAEALESALKRGPLALLAPDDPEGLAHGLESFLVVMLPESEPEEHVNRTIRMLG</sequence>
<name>A0A0F8WN76_9ZZZZ</name>
<gene>
    <name evidence="1" type="ORF">LCGC14_3045580</name>
</gene>
<accession>A0A0F8WN76</accession>
<dbReference type="AlphaFoldDB" id="A0A0F8WN76"/>